<dbReference type="PRINTS" id="PR00421">
    <property type="entry name" value="THIOREDOXIN"/>
</dbReference>
<dbReference type="GO" id="GO:0045454">
    <property type="term" value="P:cell redox homeostasis"/>
    <property type="evidence" value="ECO:0007669"/>
    <property type="project" value="TreeGrafter"/>
</dbReference>
<dbReference type="OrthoDB" id="9790390at2"/>
<dbReference type="SUPFAM" id="SSF52833">
    <property type="entry name" value="Thioredoxin-like"/>
    <property type="match status" value="1"/>
</dbReference>
<evidence type="ECO:0000256" key="6">
    <source>
        <dbReference type="NCBIfam" id="TIGR01068"/>
    </source>
</evidence>
<keyword evidence="3" id="KW-0249">Electron transport</keyword>
<dbReference type="PANTHER" id="PTHR45663">
    <property type="entry name" value="GEO12009P1"/>
    <property type="match status" value="1"/>
</dbReference>
<evidence type="ECO:0000259" key="7">
    <source>
        <dbReference type="PROSITE" id="PS51352"/>
    </source>
</evidence>
<keyword evidence="4" id="KW-1015">Disulfide bond</keyword>
<dbReference type="Gene3D" id="3.40.30.10">
    <property type="entry name" value="Glutaredoxin"/>
    <property type="match status" value="1"/>
</dbReference>
<keyword evidence="2" id="KW-0813">Transport</keyword>
<dbReference type="EMBL" id="FMXO01000001">
    <property type="protein sequence ID" value="SDB05641.1"/>
    <property type="molecule type" value="Genomic_DNA"/>
</dbReference>
<dbReference type="Proteomes" id="UP000198771">
    <property type="component" value="Unassembled WGS sequence"/>
</dbReference>
<dbReference type="Pfam" id="PF00085">
    <property type="entry name" value="Thioredoxin"/>
    <property type="match status" value="1"/>
</dbReference>
<dbReference type="GO" id="GO:0005829">
    <property type="term" value="C:cytosol"/>
    <property type="evidence" value="ECO:0007669"/>
    <property type="project" value="TreeGrafter"/>
</dbReference>
<dbReference type="FunFam" id="3.40.30.10:FF:000001">
    <property type="entry name" value="Thioredoxin"/>
    <property type="match status" value="1"/>
</dbReference>
<evidence type="ECO:0000313" key="8">
    <source>
        <dbReference type="EMBL" id="SDB05641.1"/>
    </source>
</evidence>
<dbReference type="Gene3D" id="2.30.30.380">
    <property type="entry name" value="Zn-finger domain of Sec23/24"/>
    <property type="match status" value="1"/>
</dbReference>
<evidence type="ECO:0000256" key="3">
    <source>
        <dbReference type="ARBA" id="ARBA00022982"/>
    </source>
</evidence>
<evidence type="ECO:0000313" key="9">
    <source>
        <dbReference type="Proteomes" id="UP000198771"/>
    </source>
</evidence>
<accession>A0A1G6AB72</accession>
<dbReference type="PANTHER" id="PTHR45663:SF11">
    <property type="entry name" value="GEO12009P1"/>
    <property type="match status" value="1"/>
</dbReference>
<proteinExistence type="inferred from homology"/>
<dbReference type="InterPro" id="IPR036249">
    <property type="entry name" value="Thioredoxin-like_sf"/>
</dbReference>
<dbReference type="GO" id="GO:0015035">
    <property type="term" value="F:protein-disulfide reductase activity"/>
    <property type="evidence" value="ECO:0007669"/>
    <property type="project" value="UniProtKB-UniRule"/>
</dbReference>
<dbReference type="InterPro" id="IPR013766">
    <property type="entry name" value="Thioredoxin_domain"/>
</dbReference>
<dbReference type="CDD" id="cd02947">
    <property type="entry name" value="TRX_family"/>
    <property type="match status" value="1"/>
</dbReference>
<organism evidence="8 9">
    <name type="scientific">Desulfonatronum thiosulfatophilum</name>
    <dbReference type="NCBI Taxonomy" id="617002"/>
    <lineage>
        <taxon>Bacteria</taxon>
        <taxon>Pseudomonadati</taxon>
        <taxon>Thermodesulfobacteriota</taxon>
        <taxon>Desulfovibrionia</taxon>
        <taxon>Desulfovibrionales</taxon>
        <taxon>Desulfonatronaceae</taxon>
        <taxon>Desulfonatronum</taxon>
    </lineage>
</organism>
<feature type="domain" description="Thioredoxin" evidence="7">
    <location>
        <begin position="27"/>
        <end position="143"/>
    </location>
</feature>
<sequence length="143" mass="15803">MSSSTHLVCPSCASVNKVDSDRIGKGVCGRCRSPLFEPRPIELSGDSFHRYITRTDIPVLVDFWAPWCSPCKMMAPAFEEAARALFPKVRLAKLNTQDAPQIGQEFGIQSIPTMVIFRNGKEKARFSGAVGASQIEQWVMGQI</sequence>
<evidence type="ECO:0000256" key="5">
    <source>
        <dbReference type="ARBA" id="ARBA00023284"/>
    </source>
</evidence>
<keyword evidence="9" id="KW-1185">Reference proteome</keyword>
<name>A0A1G6AB72_9BACT</name>
<dbReference type="RefSeq" id="WP_092116488.1">
    <property type="nucleotide sequence ID" value="NZ_FMXO01000001.1"/>
</dbReference>
<protein>
    <recommendedName>
        <fullName evidence="6">Thioredoxin</fullName>
    </recommendedName>
</protein>
<dbReference type="PROSITE" id="PS51352">
    <property type="entry name" value="THIOREDOXIN_2"/>
    <property type="match status" value="1"/>
</dbReference>
<dbReference type="STRING" id="617002.SAMN05660653_00303"/>
<dbReference type="InterPro" id="IPR005746">
    <property type="entry name" value="Thioredoxin"/>
</dbReference>
<evidence type="ECO:0000256" key="2">
    <source>
        <dbReference type="ARBA" id="ARBA00022448"/>
    </source>
</evidence>
<evidence type="ECO:0000256" key="4">
    <source>
        <dbReference type="ARBA" id="ARBA00023157"/>
    </source>
</evidence>
<dbReference type="NCBIfam" id="NF008229">
    <property type="entry name" value="PRK10996.1"/>
    <property type="match status" value="1"/>
</dbReference>
<evidence type="ECO:0000256" key="1">
    <source>
        <dbReference type="ARBA" id="ARBA00008987"/>
    </source>
</evidence>
<reference evidence="8 9" key="1">
    <citation type="submission" date="2016-10" db="EMBL/GenBank/DDBJ databases">
        <authorList>
            <person name="de Groot N.N."/>
        </authorList>
    </citation>
    <scope>NUCLEOTIDE SEQUENCE [LARGE SCALE GENOMIC DNA]</scope>
    <source>
        <strain evidence="8 9">ASO4-2</strain>
    </source>
</reference>
<dbReference type="NCBIfam" id="TIGR01068">
    <property type="entry name" value="thioredoxin"/>
    <property type="match status" value="1"/>
</dbReference>
<comment type="similarity">
    <text evidence="1">Belongs to the thioredoxin family.</text>
</comment>
<keyword evidence="5" id="KW-0676">Redox-active center</keyword>
<dbReference type="AlphaFoldDB" id="A0A1G6AB72"/>
<gene>
    <name evidence="8" type="ORF">SAMN05660653_00303</name>
</gene>